<dbReference type="EMBL" id="VFSV01000025">
    <property type="protein sequence ID" value="TRD17276.1"/>
    <property type="molecule type" value="Genomic_DNA"/>
</dbReference>
<dbReference type="RefSeq" id="WP_142835285.1">
    <property type="nucleotide sequence ID" value="NZ_VFSV01000025.1"/>
</dbReference>
<comment type="caution">
    <text evidence="1">The sequence shown here is derived from an EMBL/GenBank/DDBJ whole genome shotgun (WGS) entry which is preliminary data.</text>
</comment>
<name>A0A547PT03_9RHOB</name>
<dbReference type="Gene3D" id="6.10.10.120">
    <property type="entry name" value="Antitoxin ParD1-like"/>
    <property type="match status" value="1"/>
</dbReference>
<accession>A0A547PT03</accession>
<gene>
    <name evidence="1" type="ORF">FEV53_13155</name>
</gene>
<sequence>MSVKASVSLSEQQDSFARALVADGKYASVSAVVQRGLELLRAEAEREEAELNALRAFFQARADGDFVPAEDGRCRTETMLARKRLQHGL</sequence>
<reference evidence="1 2" key="1">
    <citation type="submission" date="2019-06" db="EMBL/GenBank/DDBJ databases">
        <title>Paenimaribius caenipelagi gen. nov., sp. nov., isolated from a tidal flat.</title>
        <authorList>
            <person name="Yoon J.-H."/>
        </authorList>
    </citation>
    <scope>NUCLEOTIDE SEQUENCE [LARGE SCALE GENOMIC DNA]</scope>
    <source>
        <strain evidence="1 2">JBTF-M29</strain>
    </source>
</reference>
<dbReference type="Proteomes" id="UP000318590">
    <property type="component" value="Unassembled WGS sequence"/>
</dbReference>
<keyword evidence="2" id="KW-1185">Reference proteome</keyword>
<dbReference type="InterPro" id="IPR022789">
    <property type="entry name" value="ParD"/>
</dbReference>
<dbReference type="InterPro" id="IPR038296">
    <property type="entry name" value="ParD_sf"/>
</dbReference>
<dbReference type="AlphaFoldDB" id="A0A547PT03"/>
<organism evidence="1 2">
    <name type="scientific">Palleronia caenipelagi</name>
    <dbReference type="NCBI Taxonomy" id="2489174"/>
    <lineage>
        <taxon>Bacteria</taxon>
        <taxon>Pseudomonadati</taxon>
        <taxon>Pseudomonadota</taxon>
        <taxon>Alphaproteobacteria</taxon>
        <taxon>Rhodobacterales</taxon>
        <taxon>Roseobacteraceae</taxon>
        <taxon>Palleronia</taxon>
    </lineage>
</organism>
<evidence type="ECO:0000313" key="2">
    <source>
        <dbReference type="Proteomes" id="UP000318590"/>
    </source>
</evidence>
<proteinExistence type="predicted"/>
<protein>
    <submittedName>
        <fullName evidence="1">Type II toxin-antitoxin system ParD family antitoxin</fullName>
    </submittedName>
</protein>
<evidence type="ECO:0000313" key="1">
    <source>
        <dbReference type="EMBL" id="TRD17276.1"/>
    </source>
</evidence>
<dbReference type="Pfam" id="PF03693">
    <property type="entry name" value="ParD_antitoxin"/>
    <property type="match status" value="1"/>
</dbReference>
<dbReference type="OrthoDB" id="8392969at2"/>